<sequence length="99" mass="11131">MVRLLVYKSTCSPPHHKLPLQFPTATHNLNSTHRRDLQCHLQPGNGLRGQSSSTKLDAIYTDKALDYGLVKLSINLSGEYGLVCKCVKWQLFCPSELTF</sequence>
<protein>
    <submittedName>
        <fullName evidence="1">Uncharacterized protein</fullName>
    </submittedName>
</protein>
<organism evidence="1 2">
    <name type="scientific">Bremia lactucae</name>
    <name type="common">Lettuce downy mildew</name>
    <dbReference type="NCBI Taxonomy" id="4779"/>
    <lineage>
        <taxon>Eukaryota</taxon>
        <taxon>Sar</taxon>
        <taxon>Stramenopiles</taxon>
        <taxon>Oomycota</taxon>
        <taxon>Peronosporomycetes</taxon>
        <taxon>Peronosporales</taxon>
        <taxon>Peronosporaceae</taxon>
        <taxon>Bremia</taxon>
    </lineage>
</organism>
<gene>
    <name evidence="1" type="ORF">CCR75_000667</name>
</gene>
<reference evidence="1 2" key="1">
    <citation type="journal article" date="2021" name="Genome Biol.">
        <title>AFLAP: assembly-free linkage analysis pipeline using k-mers from genome sequencing data.</title>
        <authorList>
            <person name="Fletcher K."/>
            <person name="Zhang L."/>
            <person name="Gil J."/>
            <person name="Han R."/>
            <person name="Cavanaugh K."/>
            <person name="Michelmore R."/>
        </authorList>
    </citation>
    <scope>NUCLEOTIDE SEQUENCE [LARGE SCALE GENOMIC DNA]</scope>
    <source>
        <strain evidence="1 2">SF5</strain>
    </source>
</reference>
<dbReference type="RefSeq" id="XP_067815216.1">
    <property type="nucleotide sequence ID" value="XM_067958773.1"/>
</dbReference>
<proteinExistence type="predicted"/>
<name>A0A976IBI1_BRELC</name>
<dbReference type="KEGG" id="blac:94344444"/>
<dbReference type="Proteomes" id="UP000294530">
    <property type="component" value="Unassembled WGS sequence"/>
</dbReference>
<evidence type="ECO:0000313" key="2">
    <source>
        <dbReference type="Proteomes" id="UP000294530"/>
    </source>
</evidence>
<dbReference type="GeneID" id="94344444"/>
<dbReference type="AlphaFoldDB" id="A0A976IBI1"/>
<evidence type="ECO:0000313" key="1">
    <source>
        <dbReference type="EMBL" id="TDH65717.1"/>
    </source>
</evidence>
<comment type="caution">
    <text evidence="1">The sequence shown here is derived from an EMBL/GenBank/DDBJ whole genome shotgun (WGS) entry which is preliminary data.</text>
</comment>
<keyword evidence="2" id="KW-1185">Reference proteome</keyword>
<dbReference type="EMBL" id="SHOA02000001">
    <property type="protein sequence ID" value="TDH65717.1"/>
    <property type="molecule type" value="Genomic_DNA"/>
</dbReference>
<accession>A0A976IBI1</accession>